<evidence type="ECO:0000313" key="3">
    <source>
        <dbReference type="Proteomes" id="UP000010478"/>
    </source>
</evidence>
<keyword evidence="3" id="KW-1185">Reference proteome</keyword>
<dbReference type="Pfam" id="PF04945">
    <property type="entry name" value="YHS"/>
    <property type="match status" value="1"/>
</dbReference>
<dbReference type="eggNOG" id="COG3350">
    <property type="taxonomic scope" value="Bacteria"/>
</dbReference>
<accession>K9VHX0</accession>
<protein>
    <submittedName>
        <fullName evidence="2">YHS domain-containing protein</fullName>
    </submittedName>
</protein>
<evidence type="ECO:0000313" key="2">
    <source>
        <dbReference type="EMBL" id="AFZ06845.1"/>
    </source>
</evidence>
<name>K9VHX0_9CYAN</name>
<dbReference type="STRING" id="179408.Osc7112_2403"/>
<dbReference type="EMBL" id="CP003614">
    <property type="protein sequence ID" value="AFZ06845.1"/>
    <property type="molecule type" value="Genomic_DNA"/>
</dbReference>
<sequence length="276" mass="29062" precursor="true">MELLTIYLGIRHMKVKYITTIAIATILGLATANVSYAKFKAATSLNSTTVSFKIAESNPCAGKANPCAGKANPCAGKANPCAGKANPCAGKANPCAGKANPCAGKANPCAGKANPCAGKANPCAGKANPCAGKTNPCAGRSSTTTLHPQFYTEKGVALDGQDVVAYFTQSKLVMGVSQFKHNWGGTTWMFASAANRDMFAKNPEKYAPQYGGYCAQGTSEGNLVVTQPDAWKIVNGKLYLNYDKKVQAQWMADIPGHIASANKNWPAILNNKELFR</sequence>
<dbReference type="HOGENOM" id="CLU_087914_0_0_3"/>
<reference evidence="2 3" key="1">
    <citation type="submission" date="2012-05" db="EMBL/GenBank/DDBJ databases">
        <title>Finished chromosome of genome of Oscillatoria sp. PCC 7112.</title>
        <authorList>
            <consortium name="US DOE Joint Genome Institute"/>
            <person name="Gugger M."/>
            <person name="Coursin T."/>
            <person name="Rippka R."/>
            <person name="Tandeau De Marsac N."/>
            <person name="Huntemann M."/>
            <person name="Wei C.-L."/>
            <person name="Han J."/>
            <person name="Detter J.C."/>
            <person name="Han C."/>
            <person name="Tapia R."/>
            <person name="Davenport K."/>
            <person name="Daligault H."/>
            <person name="Erkkila T."/>
            <person name="Gu W."/>
            <person name="Munk A.C.C."/>
            <person name="Teshima H."/>
            <person name="Xu Y."/>
            <person name="Chain P."/>
            <person name="Chen A."/>
            <person name="Krypides N."/>
            <person name="Mavromatis K."/>
            <person name="Markowitz V."/>
            <person name="Szeto E."/>
            <person name="Ivanova N."/>
            <person name="Mikhailova N."/>
            <person name="Ovchinnikova G."/>
            <person name="Pagani I."/>
            <person name="Pati A."/>
            <person name="Goodwin L."/>
            <person name="Peters L."/>
            <person name="Pitluck S."/>
            <person name="Woyke T."/>
            <person name="Kerfeld C."/>
        </authorList>
    </citation>
    <scope>NUCLEOTIDE SEQUENCE [LARGE SCALE GENOMIC DNA]</scope>
    <source>
        <strain evidence="2 3">PCC 7112</strain>
    </source>
</reference>
<organism evidence="2 3">
    <name type="scientific">Phormidium nigroviride PCC 7112</name>
    <dbReference type="NCBI Taxonomy" id="179408"/>
    <lineage>
        <taxon>Bacteria</taxon>
        <taxon>Bacillati</taxon>
        <taxon>Cyanobacteriota</taxon>
        <taxon>Cyanophyceae</taxon>
        <taxon>Oscillatoriophycideae</taxon>
        <taxon>Oscillatoriales</taxon>
        <taxon>Oscillatoriaceae</taxon>
        <taxon>Phormidium</taxon>
    </lineage>
</organism>
<dbReference type="PATRIC" id="fig|179408.3.peg.2937"/>
<feature type="domain" description="YHS" evidence="1">
    <location>
        <begin position="174"/>
        <end position="210"/>
    </location>
</feature>
<dbReference type="InterPro" id="IPR007029">
    <property type="entry name" value="YHS_dom"/>
</dbReference>
<proteinExistence type="predicted"/>
<dbReference type="KEGG" id="oni:Osc7112_2403"/>
<dbReference type="AlphaFoldDB" id="K9VHX0"/>
<gene>
    <name evidence="2" type="ORF">Osc7112_2403</name>
</gene>
<evidence type="ECO:0000259" key="1">
    <source>
        <dbReference type="Pfam" id="PF04945"/>
    </source>
</evidence>
<dbReference type="NCBIfam" id="NF041384">
    <property type="entry name" value="YHS_seleno_dom"/>
    <property type="match status" value="1"/>
</dbReference>
<dbReference type="RefSeq" id="WP_015176139.1">
    <property type="nucleotide sequence ID" value="NC_019729.1"/>
</dbReference>
<dbReference type="Proteomes" id="UP000010478">
    <property type="component" value="Chromosome"/>
</dbReference>